<dbReference type="EMBL" id="NBAG03000299">
    <property type="protein sequence ID" value="PNI44263.1"/>
    <property type="molecule type" value="Genomic_DNA"/>
</dbReference>
<organism evidence="2 3">
    <name type="scientific">Pan troglodytes</name>
    <name type="common">Chimpanzee</name>
    <dbReference type="NCBI Taxonomy" id="9598"/>
    <lineage>
        <taxon>Eukaryota</taxon>
        <taxon>Metazoa</taxon>
        <taxon>Chordata</taxon>
        <taxon>Craniata</taxon>
        <taxon>Vertebrata</taxon>
        <taxon>Euteleostomi</taxon>
        <taxon>Mammalia</taxon>
        <taxon>Eutheria</taxon>
        <taxon>Euarchontoglires</taxon>
        <taxon>Primates</taxon>
        <taxon>Haplorrhini</taxon>
        <taxon>Catarrhini</taxon>
        <taxon>Hominidae</taxon>
        <taxon>Pan</taxon>
    </lineage>
</organism>
<name>A0A2J8LAH2_PANTR</name>
<feature type="non-terminal residue" evidence="2">
    <location>
        <position position="1"/>
    </location>
</feature>
<feature type="region of interest" description="Disordered" evidence="1">
    <location>
        <begin position="1"/>
        <end position="45"/>
    </location>
</feature>
<feature type="compositionally biased region" description="Low complexity" evidence="1">
    <location>
        <begin position="7"/>
        <end position="35"/>
    </location>
</feature>
<proteinExistence type="predicted"/>
<sequence length="72" mass="7296">SSTAGRTAGSGPMPAPSAGSASTTARTSAPTAGRTQVKKRKRKQILVTPLSKSSLKARLAAHSAIIPALWKA</sequence>
<reference evidence="2 3" key="1">
    <citation type="submission" date="2017-12" db="EMBL/GenBank/DDBJ databases">
        <title>High-resolution comparative analysis of great ape genomes.</title>
        <authorList>
            <person name="Pollen A."/>
            <person name="Hastie A."/>
            <person name="Hormozdiari F."/>
            <person name="Dougherty M."/>
            <person name="Liu R."/>
            <person name="Chaisson M."/>
            <person name="Hoppe E."/>
            <person name="Hill C."/>
            <person name="Pang A."/>
            <person name="Hillier L."/>
            <person name="Baker C."/>
            <person name="Armstrong J."/>
            <person name="Shendure J."/>
            <person name="Paten B."/>
            <person name="Wilson R."/>
            <person name="Chao H."/>
            <person name="Schneider V."/>
            <person name="Ventura M."/>
            <person name="Kronenberg Z."/>
            <person name="Murali S."/>
            <person name="Gordon D."/>
            <person name="Cantsilieris S."/>
            <person name="Munson K."/>
            <person name="Nelson B."/>
            <person name="Raja A."/>
            <person name="Underwood J."/>
            <person name="Diekhans M."/>
            <person name="Fiddes I."/>
            <person name="Haussler D."/>
            <person name="Eichler E."/>
        </authorList>
    </citation>
    <scope>NUCLEOTIDE SEQUENCE [LARGE SCALE GENOMIC DNA]</scope>
    <source>
        <strain evidence="2">Yerkes chimp pedigree #C0471</strain>
    </source>
</reference>
<dbReference type="Proteomes" id="UP000236370">
    <property type="component" value="Unassembled WGS sequence"/>
</dbReference>
<dbReference type="AlphaFoldDB" id="A0A2J8LAH2"/>
<comment type="caution">
    <text evidence="2">The sequence shown here is derived from an EMBL/GenBank/DDBJ whole genome shotgun (WGS) entry which is preliminary data.</text>
</comment>
<gene>
    <name evidence="2" type="ORF">CK820_G0031267</name>
</gene>
<evidence type="ECO:0000313" key="2">
    <source>
        <dbReference type="EMBL" id="PNI44263.1"/>
    </source>
</evidence>
<evidence type="ECO:0000256" key="1">
    <source>
        <dbReference type="SAM" id="MobiDB-lite"/>
    </source>
</evidence>
<accession>A0A2J8LAH2</accession>
<evidence type="ECO:0000313" key="3">
    <source>
        <dbReference type="Proteomes" id="UP000236370"/>
    </source>
</evidence>
<protein>
    <submittedName>
        <fullName evidence="2">ZNF500 isoform 8</fullName>
    </submittedName>
</protein>